<accession>A0A4Y9ZYK8</accession>
<comment type="caution">
    <text evidence="1">The sequence shown here is derived from an EMBL/GenBank/DDBJ whole genome shotgun (WGS) entry which is preliminary data.</text>
</comment>
<sequence>MTITLPKHILKACMEFFKAANAAKVPAVLIGGGALGMHGLLERRTTKDLDINVGREILTQAFKSRIHIVERKQKQDEPGTWLWREDLREDEIHVHATYLSGGMYDVSFDIKIPHPKHPQQQELLDTFVTFSQRREGIRFADLGPLLATKTVAVVSRGVSLVEKQETDGEDFEMTLLAMLDRKQKMPKQVAKLLLKPPVLRAFLNLNLYKNYGSFLTEIDVEVNEQQAQASSTRIDAVGSNGGNNQS</sequence>
<dbReference type="EMBL" id="SFCI01000528">
    <property type="protein sequence ID" value="TFY79280.1"/>
    <property type="molecule type" value="Genomic_DNA"/>
</dbReference>
<dbReference type="Proteomes" id="UP000298061">
    <property type="component" value="Unassembled WGS sequence"/>
</dbReference>
<protein>
    <submittedName>
        <fullName evidence="1">Uncharacterized protein</fullName>
    </submittedName>
</protein>
<dbReference type="AlphaFoldDB" id="A0A4Y9ZYK8"/>
<name>A0A4Y9ZYK8_9AGAM</name>
<keyword evidence="2" id="KW-1185">Reference proteome</keyword>
<proteinExistence type="predicted"/>
<evidence type="ECO:0000313" key="1">
    <source>
        <dbReference type="EMBL" id="TFY79280.1"/>
    </source>
</evidence>
<reference evidence="1 2" key="1">
    <citation type="submission" date="2019-02" db="EMBL/GenBank/DDBJ databases">
        <title>Genome sequencing of the rare red list fungi Hericium alpestre (H. flagellum).</title>
        <authorList>
            <person name="Buettner E."/>
            <person name="Kellner H."/>
        </authorList>
    </citation>
    <scope>NUCLEOTIDE SEQUENCE [LARGE SCALE GENOMIC DNA]</scope>
    <source>
        <strain evidence="1 2">DSM 108284</strain>
    </source>
</reference>
<dbReference type="Gene3D" id="3.30.460.40">
    <property type="match status" value="1"/>
</dbReference>
<gene>
    <name evidence="1" type="ORF">EWM64_g4734</name>
</gene>
<evidence type="ECO:0000313" key="2">
    <source>
        <dbReference type="Proteomes" id="UP000298061"/>
    </source>
</evidence>
<organism evidence="1 2">
    <name type="scientific">Hericium alpestre</name>
    <dbReference type="NCBI Taxonomy" id="135208"/>
    <lineage>
        <taxon>Eukaryota</taxon>
        <taxon>Fungi</taxon>
        <taxon>Dikarya</taxon>
        <taxon>Basidiomycota</taxon>
        <taxon>Agaricomycotina</taxon>
        <taxon>Agaricomycetes</taxon>
        <taxon>Russulales</taxon>
        <taxon>Hericiaceae</taxon>
        <taxon>Hericium</taxon>
    </lineage>
</organism>